<feature type="compositionally biased region" description="Low complexity" evidence="1">
    <location>
        <begin position="477"/>
        <end position="490"/>
    </location>
</feature>
<organism evidence="3 4">
    <name type="scientific">Babesia caballi</name>
    <dbReference type="NCBI Taxonomy" id="5871"/>
    <lineage>
        <taxon>Eukaryota</taxon>
        <taxon>Sar</taxon>
        <taxon>Alveolata</taxon>
        <taxon>Apicomplexa</taxon>
        <taxon>Aconoidasida</taxon>
        <taxon>Piroplasmida</taxon>
        <taxon>Babesiidae</taxon>
        <taxon>Babesia</taxon>
    </lineage>
</organism>
<feature type="region of interest" description="Disordered" evidence="1">
    <location>
        <begin position="1621"/>
        <end position="1673"/>
    </location>
</feature>
<sequence length="1988" mass="219026">MSFDVFDGCLEFLASQCEPVSYALLLASVLAENQIPELDVASKAALWAKLCQDRDVLVLVDNADPTMIAKSSRLCQLREAPQGTDPTVSPADSGGAPETASGSYDASLMQFIDASRLWCSNALRMRKLNLLFCEHILKSPERFRILMAIASRRYNGYWQHELVNDLGISPRDLFSHTVHMVKVAQLCRVSIPQDCVSKQLVREKLHNAKGRRGSKGCDADAGEGSHGGSQLATLWFHPRYFVLDRLPELVQELCFNRPSEAMGERLLKVLYERENRIMLDSDFKDAYSSILLEDISGVQPHVDNRMITKSFMSLRRSLELKRKISRAFAWCPQTNRFERCIIPYSDAAEASESHSAPTSQTRAVRVINLLPRQATAGSKEADDSGLAPTPLLYQLPYQMHGHTLAECAYYLVRCRRGSIGVNDLNNHLCMPYKLLTKIMTSLEGGVVVKKPVRDGKMLMYVYSVPNLDAPEPIAGLPPAAESAAPQPARAAKSKGAKGAAGRPAAVPADADSDPTRSTGVPREASGASDAAGGCDLYSVELRELLQTPIVPSSYGPSDSGGHAASPRTAPANDASNMDACSFQYNDWVVKQRALYPNDESYDGRFKVLFGSDVSLPKSINTAAFRRRMVLLCDYIECFQAASCNVVAAMYADVEAESDKRVDRKTVKRLATVVAGLRPHIAMINGQDLTGVSFSITVIYDSRQLTDYGAFKVVIDGINKKRQLVSSHAATLQKRINTSFKGPDDVTEIAVPAGAPLSALTGLLSVESATLLKNVEVNKQQAAKKPSENVVSFSQRELSNNGYIFPVVTRVKHLHRFLLDFGAAGGRFSAAQVLERLPMDLFLQVIGCGYALRNVFDLLEGNVLPVHVEDGVFDAIYDTHGRRSPVHLMHRMLSLLRTLGLVRAHHCPLDPASKASVSRTAVEWEVCRCVTLHGLTEPSRVVGRFEMPGSCERFWQTLQAEVDAYLSLDRDAPPESLPVNELFRKKNWKRSFYVGNFCRNQLDRSISTWFRLTCNGIDYRQLLRFLYMPRYLVDLFSQRHNISHENLLSYISHRVRTIGSPCADAGVHSSVVSYAKNMGTELEYLWLAKFVLAERLCNASFSERMTSLRDSFVDTPITWGSLRSRLVAAAEALPPRTKRRRVAEVGISAQSALKQVAEDRATTQGAPRSGDDTTAFAMTDVDMANAGVKVDTGVSGKEAGHQGRLSSESRLSELSAWKHVDAGSGQSHSVNQIWSLLSILFDRRFSPAECRYIFSTIMNESSMSLRVLRRFREMSAGDIMRCAQKCHIPTYRVLTNRRTPFDHTKCCLKSLLFTPVVAMRSWFLDSAADFRRGRSLLRHWSDNGWVVRTKQTSNVYTLYKLSTFARVKLFGKFKDLRFMAKALASQLSLPLDGRGPALASESSEATPSGGTSERSTLWEMDLGATRCGFMLASAAAREVGMAEGGARVASGNPSRFVRLSEDLALHDIYVLMERFVNGQLSFGPVWRREEFVDGRDAKRAKVSYDRLNDGGISRHIRELTPGIPSVASTRVGITRDARVSPTEAHASAALAVHDRSATPSRIITQELVCGSRFSDALNPIGCAAPAFTSRVNPGYPLCNFEYGSDGDKGWWTDRHFVSIPLPASSDGATHPDGGVTSSHGSHHGTPSGTEAVEAPGATSTDAKSTDTLGATASGASTPTTLRSVFLRVIDVVMGEETLFLKQRLPDLEESLYDIVCVVREAESGGVAESDLRSHFFGGQGHKYGERRLATPGGYVGATEAAYDVVITVAEVLRLVTRRACGEEFIYIYWDYSGGAHAEVEPIVGVRLYSKGQRGSDRGYPVKTALERPDYIPPLLWVLYEERVAAHISSAALEVSIGRLAELIPVGNVRDRFVSHARKSPLGVFVSLDGHLNRCVLAFLMLRVARLLRSVPGQTAVEVWEKIVILDLCEVKLLLRGMISLGICRRTSPLSSLHRGPACAVDNPSQPHVHFISEEALWLPKFRCVLLPFF</sequence>
<dbReference type="GeneID" id="94192985"/>
<accession>A0AAV4LNU8</accession>
<proteinExistence type="predicted"/>
<evidence type="ECO:0000256" key="1">
    <source>
        <dbReference type="SAM" id="MobiDB-lite"/>
    </source>
</evidence>
<feature type="compositionally biased region" description="Low complexity" evidence="1">
    <location>
        <begin position="1632"/>
        <end position="1648"/>
    </location>
</feature>
<evidence type="ECO:0000259" key="2">
    <source>
        <dbReference type="Pfam" id="PF04182"/>
    </source>
</evidence>
<comment type="caution">
    <text evidence="3">The sequence shown here is derived from an EMBL/GenBank/DDBJ whole genome shotgun (WGS) entry which is preliminary data.</text>
</comment>
<feature type="region of interest" description="Disordered" evidence="1">
    <location>
        <begin position="80"/>
        <end position="100"/>
    </location>
</feature>
<keyword evidence="4" id="KW-1185">Reference proteome</keyword>
<dbReference type="EMBL" id="BPLF01000001">
    <property type="protein sequence ID" value="GIX61502.1"/>
    <property type="molecule type" value="Genomic_DNA"/>
</dbReference>
<evidence type="ECO:0000313" key="3">
    <source>
        <dbReference type="EMBL" id="GIX61502.1"/>
    </source>
</evidence>
<dbReference type="InterPro" id="IPR007309">
    <property type="entry name" value="TFIIIC_Bblock-bd"/>
</dbReference>
<dbReference type="RefSeq" id="XP_067713573.1">
    <property type="nucleotide sequence ID" value="XM_067857472.1"/>
</dbReference>
<name>A0AAV4LNU8_BABCB</name>
<reference evidence="3 4" key="1">
    <citation type="submission" date="2021-06" db="EMBL/GenBank/DDBJ databases">
        <title>Genome sequence of Babesia caballi.</title>
        <authorList>
            <person name="Yamagishi J."/>
            <person name="Kidaka T."/>
            <person name="Ochi A."/>
        </authorList>
    </citation>
    <scope>NUCLEOTIDE SEQUENCE [LARGE SCALE GENOMIC DNA]</scope>
    <source>
        <strain evidence="3">USDA-D6B2</strain>
    </source>
</reference>
<gene>
    <name evidence="3" type="ORF">BcabD6B2_09370</name>
</gene>
<feature type="domain" description="B-block binding subunit of TFIIIC" evidence="2">
    <location>
        <begin position="140"/>
        <end position="181"/>
    </location>
</feature>
<feature type="compositionally biased region" description="Low complexity" evidence="1">
    <location>
        <begin position="1664"/>
        <end position="1673"/>
    </location>
</feature>
<dbReference type="Proteomes" id="UP001497744">
    <property type="component" value="Unassembled WGS sequence"/>
</dbReference>
<feature type="region of interest" description="Disordered" evidence="1">
    <location>
        <begin position="550"/>
        <end position="572"/>
    </location>
</feature>
<feature type="region of interest" description="Disordered" evidence="1">
    <location>
        <begin position="477"/>
        <end position="531"/>
    </location>
</feature>
<feature type="compositionally biased region" description="Low complexity" evidence="1">
    <location>
        <begin position="496"/>
        <end position="509"/>
    </location>
</feature>
<protein>
    <submittedName>
        <fullName evidence="3">Maf-like protein, putative</fullName>
    </submittedName>
</protein>
<evidence type="ECO:0000313" key="4">
    <source>
        <dbReference type="Proteomes" id="UP001497744"/>
    </source>
</evidence>
<dbReference type="Pfam" id="PF04182">
    <property type="entry name" value="B-block_TFIIIC"/>
    <property type="match status" value="1"/>
</dbReference>